<sequence length="139" mass="15232">MHMSGAPNRFTVLVIILCSEASEDCTTAEGVAQSVYVDTTSCSVVGFDHLVESQEGLETEVGPRADLVGGLEDCSLFWPVTWECGCLVIERSYGSWLVLTTRCWKLPSCVRTPYVGSSISVLKATKEKCFLMTLHEPFS</sequence>
<keyword evidence="2" id="KW-1185">Reference proteome</keyword>
<evidence type="ECO:0000313" key="2">
    <source>
        <dbReference type="Proteomes" id="UP001060085"/>
    </source>
</evidence>
<dbReference type="Proteomes" id="UP001060085">
    <property type="component" value="Linkage Group LG04"/>
</dbReference>
<organism evidence="1 2">
    <name type="scientific">Catharanthus roseus</name>
    <name type="common">Madagascar periwinkle</name>
    <name type="synonym">Vinca rosea</name>
    <dbReference type="NCBI Taxonomy" id="4058"/>
    <lineage>
        <taxon>Eukaryota</taxon>
        <taxon>Viridiplantae</taxon>
        <taxon>Streptophyta</taxon>
        <taxon>Embryophyta</taxon>
        <taxon>Tracheophyta</taxon>
        <taxon>Spermatophyta</taxon>
        <taxon>Magnoliopsida</taxon>
        <taxon>eudicotyledons</taxon>
        <taxon>Gunneridae</taxon>
        <taxon>Pentapetalae</taxon>
        <taxon>asterids</taxon>
        <taxon>lamiids</taxon>
        <taxon>Gentianales</taxon>
        <taxon>Apocynaceae</taxon>
        <taxon>Rauvolfioideae</taxon>
        <taxon>Vinceae</taxon>
        <taxon>Catharanthinae</taxon>
        <taxon>Catharanthus</taxon>
    </lineage>
</organism>
<name>A0ACC0B4D4_CATRO</name>
<comment type="caution">
    <text evidence="1">The sequence shown here is derived from an EMBL/GenBank/DDBJ whole genome shotgun (WGS) entry which is preliminary data.</text>
</comment>
<proteinExistence type="predicted"/>
<reference evidence="2" key="1">
    <citation type="journal article" date="2023" name="Nat. Plants">
        <title>Single-cell RNA sequencing provides a high-resolution roadmap for understanding the multicellular compartmentation of specialized metabolism.</title>
        <authorList>
            <person name="Sun S."/>
            <person name="Shen X."/>
            <person name="Li Y."/>
            <person name="Li Y."/>
            <person name="Wang S."/>
            <person name="Li R."/>
            <person name="Zhang H."/>
            <person name="Shen G."/>
            <person name="Guo B."/>
            <person name="Wei J."/>
            <person name="Xu J."/>
            <person name="St-Pierre B."/>
            <person name="Chen S."/>
            <person name="Sun C."/>
        </authorList>
    </citation>
    <scope>NUCLEOTIDE SEQUENCE [LARGE SCALE GENOMIC DNA]</scope>
</reference>
<dbReference type="EMBL" id="CM044704">
    <property type="protein sequence ID" value="KAI5667500.1"/>
    <property type="molecule type" value="Genomic_DNA"/>
</dbReference>
<gene>
    <name evidence="1" type="ORF">M9H77_17353</name>
</gene>
<protein>
    <submittedName>
        <fullName evidence="1">Uncharacterized protein</fullName>
    </submittedName>
</protein>
<evidence type="ECO:0000313" key="1">
    <source>
        <dbReference type="EMBL" id="KAI5667500.1"/>
    </source>
</evidence>
<accession>A0ACC0B4D4</accession>